<gene>
    <name evidence="1" type="ORF">LYPA_23C007510</name>
</gene>
<proteinExistence type="predicted"/>
<evidence type="ECO:0000313" key="1">
    <source>
        <dbReference type="EMBL" id="VFV22989.1"/>
    </source>
</evidence>
<dbReference type="AlphaFoldDB" id="A0A485MRA3"/>
<name>A0A485MRA3_LYNPA</name>
<protein>
    <submittedName>
        <fullName evidence="1">Uncharacterized protein</fullName>
    </submittedName>
</protein>
<dbReference type="Proteomes" id="UP000386466">
    <property type="component" value="Unassembled WGS sequence"/>
</dbReference>
<sequence length="122" mass="13750">MNVITCGFLIQESVKNMFLSLSGRDSTHSSNPMNDHLYQKVQTPTKRGHILSVVSLLTPTSFKDRCRHLGDGKRCSLEGTVLIEGLAERSFWDLLIEPQLGSENCDVSQRHVFSTKKVLIFK</sequence>
<reference evidence="1 2" key="1">
    <citation type="submission" date="2019-01" db="EMBL/GenBank/DDBJ databases">
        <authorList>
            <person name="Alioto T."/>
            <person name="Alioto T."/>
        </authorList>
    </citation>
    <scope>NUCLEOTIDE SEQUENCE [LARGE SCALE GENOMIC DNA]</scope>
</reference>
<evidence type="ECO:0000313" key="2">
    <source>
        <dbReference type="Proteomes" id="UP000386466"/>
    </source>
</evidence>
<dbReference type="EMBL" id="CAAGRJ010005013">
    <property type="protein sequence ID" value="VFV22989.1"/>
    <property type="molecule type" value="Genomic_DNA"/>
</dbReference>
<keyword evidence="2" id="KW-1185">Reference proteome</keyword>
<organism evidence="1 2">
    <name type="scientific">Lynx pardinus</name>
    <name type="common">Iberian lynx</name>
    <name type="synonym">Felis pardina</name>
    <dbReference type="NCBI Taxonomy" id="191816"/>
    <lineage>
        <taxon>Eukaryota</taxon>
        <taxon>Metazoa</taxon>
        <taxon>Chordata</taxon>
        <taxon>Craniata</taxon>
        <taxon>Vertebrata</taxon>
        <taxon>Euteleostomi</taxon>
        <taxon>Mammalia</taxon>
        <taxon>Eutheria</taxon>
        <taxon>Laurasiatheria</taxon>
        <taxon>Carnivora</taxon>
        <taxon>Feliformia</taxon>
        <taxon>Felidae</taxon>
        <taxon>Felinae</taxon>
        <taxon>Lynx</taxon>
    </lineage>
</organism>
<accession>A0A485MRA3</accession>